<feature type="transmembrane region" description="Helical" evidence="15">
    <location>
        <begin position="267"/>
        <end position="288"/>
    </location>
</feature>
<dbReference type="Pfam" id="PF12156">
    <property type="entry name" value="ATPase-cat_bd"/>
    <property type="match status" value="1"/>
</dbReference>
<keyword evidence="8 15" id="KW-0547">Nucleotide-binding</keyword>
<keyword evidence="4 15" id="KW-1003">Cell membrane</keyword>
<sequence>MSATVAAVDSPAPATTADAACVHCGQAVPSGRRFCCPGCAAAFETIQGLGLGRYYQQRVLDPAGRAPRPEAGERWDLARHIVTEPDGGHTLTLAVDGLQCGACVWLIESVLARQPGLRQGRVNMTTRRLRLAWQGAPEQAERFVAAVEKLGYRLVPFNMAYLAAADDRTGRMLIRALGVAAFASLNVMTNSLAVWSGFDEGMGPATRSLLYWVSALIAMPAVLYAGMPFFRSAFAALRAGRTNMDVPISLGVLLVTALSLSETLRGGLHTYFDSAVSLLFFLLIGRVLDHRARGQARATAEQLLALRATDVAVLAGDGSIVRRAQESIAPGERVLVGMGERIGVDGVIAEGSAPLDASLVTGESLPVAASPGTAVFAGTLNLGGRLVVRATATGQATLLAECVRLIEAAEARRGRFVVLADRVARLYTPVVHLCAAATFLGWWLLGGMAAAEALLIACAVLIITCPCALALAVPAVQVIATGTLFRAGMLLKSATALERLARVDTVVFDKTGTLTEPVLALTEDPTRDPAALREAASLAAVSRHPLARSLLAAAGSVPAAAAVEEIPGEGLRASTPDGDIRLGSRSFAGDPAAPPGDGPELWLARPGQAPVAFRFHEQLRPDAAETIAWLHRAGLTVRLASGDRAGAVARVAEALGIAQWRAEVTPVDKVALVEALRAEGRHVLMVGDGLNDGPSLAAASVSMSPSTAADISQTVADVVFQGHHLAPVVTVLRTARRARAGMQENLGLSLVYNVFMLPLAATGFVTPWLAAVAMSSSSLLVMANSFRVRVKGGAT</sequence>
<dbReference type="GO" id="GO:0005886">
    <property type="term" value="C:plasma membrane"/>
    <property type="evidence" value="ECO:0007669"/>
    <property type="project" value="UniProtKB-SubCell"/>
</dbReference>
<dbReference type="InterPro" id="IPR021993">
    <property type="entry name" value="ATPase-cat-bd"/>
</dbReference>
<dbReference type="InterPro" id="IPR036163">
    <property type="entry name" value="HMA_dom_sf"/>
</dbReference>
<keyword evidence="13" id="KW-0406">Ion transport</keyword>
<evidence type="ECO:0000256" key="9">
    <source>
        <dbReference type="ARBA" id="ARBA00022840"/>
    </source>
</evidence>
<protein>
    <submittedName>
        <fullName evidence="17">Cadmium-translocating P-type ATPase</fullName>
        <ecNumber evidence="17">3.6.3.3</ecNumber>
    </submittedName>
</protein>
<dbReference type="Gene3D" id="3.40.1110.10">
    <property type="entry name" value="Calcium-transporting ATPase, cytoplasmic domain N"/>
    <property type="match status" value="1"/>
</dbReference>
<evidence type="ECO:0000256" key="2">
    <source>
        <dbReference type="ARBA" id="ARBA00006024"/>
    </source>
</evidence>
<keyword evidence="6 15" id="KW-0812">Transmembrane</keyword>
<evidence type="ECO:0000259" key="16">
    <source>
        <dbReference type="PROSITE" id="PS50846"/>
    </source>
</evidence>
<keyword evidence="12 15" id="KW-1133">Transmembrane helix</keyword>
<dbReference type="InterPro" id="IPR023298">
    <property type="entry name" value="ATPase_P-typ_TM_dom_sf"/>
</dbReference>
<dbReference type="Gene3D" id="3.40.50.1000">
    <property type="entry name" value="HAD superfamily/HAD-like"/>
    <property type="match status" value="1"/>
</dbReference>
<evidence type="ECO:0000256" key="12">
    <source>
        <dbReference type="ARBA" id="ARBA00022989"/>
    </source>
</evidence>
<dbReference type="SUPFAM" id="SSF81653">
    <property type="entry name" value="Calcium ATPase, transduction domain A"/>
    <property type="match status" value="1"/>
</dbReference>
<organism evidence="17 18">
    <name type="scientific">Rhodovastum atsumiense</name>
    <dbReference type="NCBI Taxonomy" id="504468"/>
    <lineage>
        <taxon>Bacteria</taxon>
        <taxon>Pseudomonadati</taxon>
        <taxon>Pseudomonadota</taxon>
        <taxon>Alphaproteobacteria</taxon>
        <taxon>Acetobacterales</taxon>
        <taxon>Acetobacteraceae</taxon>
        <taxon>Rhodovastum</taxon>
    </lineage>
</organism>
<dbReference type="GO" id="GO:0055070">
    <property type="term" value="P:copper ion homeostasis"/>
    <property type="evidence" value="ECO:0007669"/>
    <property type="project" value="TreeGrafter"/>
</dbReference>
<keyword evidence="18" id="KW-1185">Reference proteome</keyword>
<dbReference type="InterPro" id="IPR023214">
    <property type="entry name" value="HAD_sf"/>
</dbReference>
<dbReference type="NCBIfam" id="TIGR01512">
    <property type="entry name" value="ATPase-IB2_Cd"/>
    <property type="match status" value="1"/>
</dbReference>
<keyword evidence="3" id="KW-0813">Transport</keyword>
<feature type="transmembrane region" description="Helical" evidence="15">
    <location>
        <begin position="176"/>
        <end position="198"/>
    </location>
</feature>
<comment type="subcellular location">
    <subcellularLocation>
        <location evidence="1">Cell membrane</location>
        <topology evidence="1">Multi-pass membrane protein</topology>
    </subcellularLocation>
</comment>
<evidence type="ECO:0000256" key="6">
    <source>
        <dbReference type="ARBA" id="ARBA00022692"/>
    </source>
</evidence>
<evidence type="ECO:0000256" key="3">
    <source>
        <dbReference type="ARBA" id="ARBA00022448"/>
    </source>
</evidence>
<dbReference type="InterPro" id="IPR059000">
    <property type="entry name" value="ATPase_P-type_domA"/>
</dbReference>
<keyword evidence="14 15" id="KW-0472">Membrane</keyword>
<feature type="transmembrane region" description="Helical" evidence="15">
    <location>
        <begin position="746"/>
        <end position="770"/>
    </location>
</feature>
<dbReference type="SUPFAM" id="SSF81665">
    <property type="entry name" value="Calcium ATPase, transmembrane domain M"/>
    <property type="match status" value="1"/>
</dbReference>
<dbReference type="OrthoDB" id="9760802at2"/>
<dbReference type="NCBIfam" id="TIGR01511">
    <property type="entry name" value="ATPase-IB1_Cu"/>
    <property type="match status" value="1"/>
</dbReference>
<evidence type="ECO:0000256" key="15">
    <source>
        <dbReference type="RuleBase" id="RU362081"/>
    </source>
</evidence>
<comment type="similarity">
    <text evidence="2 15">Belongs to the cation transport ATPase (P-type) (TC 3.A.3) family. Type IB subfamily.</text>
</comment>
<dbReference type="PROSITE" id="PS00154">
    <property type="entry name" value="ATPASE_E1_E2"/>
    <property type="match status" value="1"/>
</dbReference>
<feature type="transmembrane region" description="Helical" evidence="15">
    <location>
        <begin position="210"/>
        <end position="230"/>
    </location>
</feature>
<dbReference type="GO" id="GO:0043682">
    <property type="term" value="F:P-type divalent copper transporter activity"/>
    <property type="evidence" value="ECO:0007669"/>
    <property type="project" value="TreeGrafter"/>
</dbReference>
<dbReference type="PRINTS" id="PR00119">
    <property type="entry name" value="CATATPASE"/>
</dbReference>
<dbReference type="CDD" id="cd00371">
    <property type="entry name" value="HMA"/>
    <property type="match status" value="1"/>
</dbReference>
<feature type="transmembrane region" description="Helical" evidence="15">
    <location>
        <begin position="242"/>
        <end position="261"/>
    </location>
</feature>
<dbReference type="EC" id="3.6.3.3" evidence="17"/>
<evidence type="ECO:0000256" key="7">
    <source>
        <dbReference type="ARBA" id="ARBA00022723"/>
    </source>
</evidence>
<dbReference type="SUPFAM" id="SSF56784">
    <property type="entry name" value="HAD-like"/>
    <property type="match status" value="1"/>
</dbReference>
<dbReference type="InterPro" id="IPR023299">
    <property type="entry name" value="ATPase_P-typ_cyto_dom_N"/>
</dbReference>
<evidence type="ECO:0000256" key="13">
    <source>
        <dbReference type="ARBA" id="ARBA00023065"/>
    </source>
</evidence>
<comment type="caution">
    <text evidence="17">The sequence shown here is derived from an EMBL/GenBank/DDBJ whole genome shotgun (WGS) entry which is preliminary data.</text>
</comment>
<dbReference type="RefSeq" id="WP_150038599.1">
    <property type="nucleotide sequence ID" value="NZ_VWPK01000001.1"/>
</dbReference>
<dbReference type="PANTHER" id="PTHR43520">
    <property type="entry name" value="ATP7, ISOFORM B"/>
    <property type="match status" value="1"/>
</dbReference>
<dbReference type="EMBL" id="VWPK01000001">
    <property type="protein sequence ID" value="KAA5614752.1"/>
    <property type="molecule type" value="Genomic_DNA"/>
</dbReference>
<feature type="domain" description="HMA" evidence="16">
    <location>
        <begin position="89"/>
        <end position="155"/>
    </location>
</feature>
<accession>A0A5M6J2D6</accession>
<dbReference type="GO" id="GO:0005507">
    <property type="term" value="F:copper ion binding"/>
    <property type="evidence" value="ECO:0007669"/>
    <property type="project" value="TreeGrafter"/>
</dbReference>
<dbReference type="InterPro" id="IPR008250">
    <property type="entry name" value="ATPase_P-typ_transduc_dom_A_sf"/>
</dbReference>
<dbReference type="Pfam" id="PF00122">
    <property type="entry name" value="E1-E2_ATPase"/>
    <property type="match status" value="1"/>
</dbReference>
<dbReference type="Gene3D" id="3.30.70.100">
    <property type="match status" value="1"/>
</dbReference>
<dbReference type="NCBIfam" id="TIGR01525">
    <property type="entry name" value="ATPase-IB_hvy"/>
    <property type="match status" value="1"/>
</dbReference>
<dbReference type="SUPFAM" id="SSF55008">
    <property type="entry name" value="HMA, heavy metal-associated domain"/>
    <property type="match status" value="1"/>
</dbReference>
<dbReference type="InterPro" id="IPR018303">
    <property type="entry name" value="ATPase_P-typ_P_site"/>
</dbReference>
<evidence type="ECO:0000256" key="4">
    <source>
        <dbReference type="ARBA" id="ARBA00022475"/>
    </source>
</evidence>
<gene>
    <name evidence="17" type="primary">cadA</name>
    <name evidence="17" type="ORF">F1189_01100</name>
</gene>
<keyword evidence="10" id="KW-0460">Magnesium</keyword>
<reference evidence="17 18" key="1">
    <citation type="submission" date="2019-09" db="EMBL/GenBank/DDBJ databases">
        <title>Genome sequence of Rhodovastum atsumiense, a diverse member of the Acetobacteraceae family of non-sulfur purple photosynthetic bacteria.</title>
        <authorList>
            <person name="Meyer T."/>
            <person name="Kyndt J."/>
        </authorList>
    </citation>
    <scope>NUCLEOTIDE SEQUENCE [LARGE SCALE GENOMIC DNA]</scope>
    <source>
        <strain evidence="17 18">DSM 21279</strain>
    </source>
</reference>
<dbReference type="GO" id="GO:0016887">
    <property type="term" value="F:ATP hydrolysis activity"/>
    <property type="evidence" value="ECO:0007669"/>
    <property type="project" value="InterPro"/>
</dbReference>
<dbReference type="NCBIfam" id="TIGR01494">
    <property type="entry name" value="ATPase_P-type"/>
    <property type="match status" value="2"/>
</dbReference>
<dbReference type="PROSITE" id="PS50846">
    <property type="entry name" value="HMA_2"/>
    <property type="match status" value="1"/>
</dbReference>
<dbReference type="InterPro" id="IPR006121">
    <property type="entry name" value="HMA_dom"/>
</dbReference>
<dbReference type="InterPro" id="IPR027256">
    <property type="entry name" value="P-typ_ATPase_IB"/>
</dbReference>
<keyword evidence="5" id="KW-0597">Phosphoprotein</keyword>
<dbReference type="Pfam" id="PF00702">
    <property type="entry name" value="Hydrolase"/>
    <property type="match status" value="1"/>
</dbReference>
<evidence type="ECO:0000256" key="5">
    <source>
        <dbReference type="ARBA" id="ARBA00022553"/>
    </source>
</evidence>
<evidence type="ECO:0000256" key="14">
    <source>
        <dbReference type="ARBA" id="ARBA00023136"/>
    </source>
</evidence>
<feature type="transmembrane region" description="Helical" evidence="15">
    <location>
        <begin position="423"/>
        <end position="445"/>
    </location>
</feature>
<dbReference type="GO" id="GO:0005524">
    <property type="term" value="F:ATP binding"/>
    <property type="evidence" value="ECO:0007669"/>
    <property type="project" value="UniProtKB-UniRule"/>
</dbReference>
<proteinExistence type="inferred from homology"/>
<feature type="transmembrane region" description="Helical" evidence="15">
    <location>
        <begin position="451"/>
        <end position="476"/>
    </location>
</feature>
<keyword evidence="9 15" id="KW-0067">ATP-binding</keyword>
<keyword evidence="7 15" id="KW-0479">Metal-binding</keyword>
<evidence type="ECO:0000256" key="1">
    <source>
        <dbReference type="ARBA" id="ARBA00004651"/>
    </source>
</evidence>
<evidence type="ECO:0000256" key="10">
    <source>
        <dbReference type="ARBA" id="ARBA00022842"/>
    </source>
</evidence>
<keyword evidence="17" id="KW-0378">Hydrolase</keyword>
<dbReference type="Gene3D" id="2.70.150.10">
    <property type="entry name" value="Calcium-transporting ATPase, cytoplasmic transduction domain A"/>
    <property type="match status" value="1"/>
</dbReference>
<dbReference type="Pfam" id="PF00403">
    <property type="entry name" value="HMA"/>
    <property type="match status" value="1"/>
</dbReference>
<keyword evidence="11" id="KW-1278">Translocase</keyword>
<evidence type="ECO:0000313" key="17">
    <source>
        <dbReference type="EMBL" id="KAA5614752.1"/>
    </source>
</evidence>
<evidence type="ECO:0000313" key="18">
    <source>
        <dbReference type="Proteomes" id="UP000325255"/>
    </source>
</evidence>
<dbReference type="InterPro" id="IPR036412">
    <property type="entry name" value="HAD-like_sf"/>
</dbReference>
<evidence type="ECO:0000256" key="8">
    <source>
        <dbReference type="ARBA" id="ARBA00022741"/>
    </source>
</evidence>
<dbReference type="Proteomes" id="UP000325255">
    <property type="component" value="Unassembled WGS sequence"/>
</dbReference>
<dbReference type="InterPro" id="IPR001757">
    <property type="entry name" value="P_typ_ATPase"/>
</dbReference>
<name>A0A5M6J2D6_9PROT</name>
<dbReference type="AlphaFoldDB" id="A0A5M6J2D6"/>
<evidence type="ECO:0000256" key="11">
    <source>
        <dbReference type="ARBA" id="ARBA00022967"/>
    </source>
</evidence>
<dbReference type="PANTHER" id="PTHR43520:SF5">
    <property type="entry name" value="CATION-TRANSPORTING P-TYPE ATPASE-RELATED"/>
    <property type="match status" value="1"/>
</dbReference>